<keyword evidence="3 5" id="KW-0413">Isomerase</keyword>
<gene>
    <name evidence="9" type="ORF">E2K98_04780</name>
</gene>
<feature type="active site" description="Proton donor" evidence="6">
    <location>
        <position position="175"/>
    </location>
</feature>
<protein>
    <recommendedName>
        <fullName evidence="5">Aldose 1-epimerase</fullName>
        <ecNumber evidence="5">5.1.3.3</ecNumber>
    </recommendedName>
</protein>
<dbReference type="SUPFAM" id="SSF74650">
    <property type="entry name" value="Galactose mutarotase-like"/>
    <property type="match status" value="1"/>
</dbReference>
<keyword evidence="4 5" id="KW-0119">Carbohydrate metabolism</keyword>
<evidence type="ECO:0000256" key="8">
    <source>
        <dbReference type="PIRSR" id="PIRSR005096-3"/>
    </source>
</evidence>
<feature type="active site" description="Proton acceptor" evidence="6">
    <location>
        <position position="309"/>
    </location>
</feature>
<evidence type="ECO:0000256" key="1">
    <source>
        <dbReference type="ARBA" id="ARBA00005028"/>
    </source>
</evidence>
<dbReference type="PANTHER" id="PTHR10091">
    <property type="entry name" value="ALDOSE-1-EPIMERASE"/>
    <property type="match status" value="1"/>
</dbReference>
<dbReference type="CDD" id="cd09019">
    <property type="entry name" value="galactose_mutarotase_like"/>
    <property type="match status" value="1"/>
</dbReference>
<comment type="catalytic activity">
    <reaction evidence="5">
        <text>alpha-D-glucose = beta-D-glucose</text>
        <dbReference type="Rhea" id="RHEA:10264"/>
        <dbReference type="ChEBI" id="CHEBI:15903"/>
        <dbReference type="ChEBI" id="CHEBI:17925"/>
        <dbReference type="EC" id="5.1.3.3"/>
    </reaction>
</comment>
<dbReference type="EC" id="5.1.3.3" evidence="5"/>
<dbReference type="Proteomes" id="UP000295132">
    <property type="component" value="Unassembled WGS sequence"/>
</dbReference>
<dbReference type="GO" id="GO:0005737">
    <property type="term" value="C:cytoplasm"/>
    <property type="evidence" value="ECO:0007669"/>
    <property type="project" value="TreeGrafter"/>
</dbReference>
<accession>A0A4R5VXT2</accession>
<comment type="similarity">
    <text evidence="2 5">Belongs to the aldose epimerase family.</text>
</comment>
<dbReference type="InterPro" id="IPR008183">
    <property type="entry name" value="Aldose_1/G6P_1-epimerase"/>
</dbReference>
<comment type="caution">
    <text evidence="9">The sequence shown here is derived from an EMBL/GenBank/DDBJ whole genome shotgun (WGS) entry which is preliminary data.</text>
</comment>
<evidence type="ECO:0000256" key="3">
    <source>
        <dbReference type="ARBA" id="ARBA00023235"/>
    </source>
</evidence>
<dbReference type="InterPro" id="IPR047215">
    <property type="entry name" value="Galactose_mutarotase-like"/>
</dbReference>
<dbReference type="PIRSF" id="PIRSF005096">
    <property type="entry name" value="GALM"/>
    <property type="match status" value="1"/>
</dbReference>
<organism evidence="9 10">
    <name type="scientific">Bacillus salipaludis</name>
    <dbReference type="NCBI Taxonomy" id="2547811"/>
    <lineage>
        <taxon>Bacteria</taxon>
        <taxon>Bacillati</taxon>
        <taxon>Bacillota</taxon>
        <taxon>Bacilli</taxon>
        <taxon>Bacillales</taxon>
        <taxon>Bacillaceae</taxon>
        <taxon>Bacillus</taxon>
    </lineage>
</organism>
<dbReference type="Gene3D" id="2.70.98.10">
    <property type="match status" value="1"/>
</dbReference>
<dbReference type="AlphaFoldDB" id="A0A4R5VXT2"/>
<evidence type="ECO:0000256" key="5">
    <source>
        <dbReference type="PIRNR" id="PIRNR005096"/>
    </source>
</evidence>
<dbReference type="GO" id="GO:0033499">
    <property type="term" value="P:galactose catabolic process via UDP-galactose, Leloir pathway"/>
    <property type="evidence" value="ECO:0007669"/>
    <property type="project" value="TreeGrafter"/>
</dbReference>
<dbReference type="GO" id="GO:0030246">
    <property type="term" value="F:carbohydrate binding"/>
    <property type="evidence" value="ECO:0007669"/>
    <property type="project" value="InterPro"/>
</dbReference>
<comment type="pathway">
    <text evidence="1 5">Carbohydrate metabolism; hexose metabolism.</text>
</comment>
<evidence type="ECO:0000256" key="4">
    <source>
        <dbReference type="ARBA" id="ARBA00023277"/>
    </source>
</evidence>
<name>A0A4R5VXT2_9BACI</name>
<sequence>MKVIQEHFGQIDDQSVSSFTLVNDHGVEVTAINYGCIITKIVVPDKNGHYENIVLGHDQLNDYLRDPYFLGAVVGRVGGRIKGGSFELDGKTYTLEKNDGNNHLHGGIKGFDKVVWDAEIMEDGVCFSYFSPDGEEGYPGNLQIRVTYILNNDNELKINYEAQTDKKTLLAVTNHSYFNLSGNLKRDILNHTLTMKSDQFLELDQEFIPTGVFIDVKNTPFDFTSERVLETGITSAHPQNILAGNGYDHPFLLNTNHAEEIVLKDPESGRILTIETDEVGVVVYSGNSLKTEGEFRGVQSSKYLGICLETQGLPDAVHHSHFPSAILDKDQPYSSTTIYKFGIEK</sequence>
<reference evidence="9 10" key="1">
    <citation type="submission" date="2019-03" db="EMBL/GenBank/DDBJ databases">
        <title>Bacillus niacini sp. nov. a Nicotinate-Metabolizing Mesophile Isolated from Soil.</title>
        <authorList>
            <person name="Zhang G."/>
        </authorList>
    </citation>
    <scope>NUCLEOTIDE SEQUENCE [LARGE SCALE GENOMIC DNA]</scope>
    <source>
        <strain evidence="9 10">WN066</strain>
    </source>
</reference>
<evidence type="ECO:0000256" key="6">
    <source>
        <dbReference type="PIRSR" id="PIRSR005096-1"/>
    </source>
</evidence>
<feature type="binding site" evidence="7">
    <location>
        <position position="248"/>
    </location>
    <ligand>
        <name>beta-D-galactose</name>
        <dbReference type="ChEBI" id="CHEBI:27667"/>
    </ligand>
</feature>
<evidence type="ECO:0000256" key="2">
    <source>
        <dbReference type="ARBA" id="ARBA00006206"/>
    </source>
</evidence>
<dbReference type="InterPro" id="IPR011013">
    <property type="entry name" value="Gal_mutarotase_sf_dom"/>
</dbReference>
<feature type="binding site" evidence="8">
    <location>
        <begin position="175"/>
        <end position="177"/>
    </location>
    <ligand>
        <name>beta-D-galactose</name>
        <dbReference type="ChEBI" id="CHEBI:27667"/>
    </ligand>
</feature>
<evidence type="ECO:0000313" key="10">
    <source>
        <dbReference type="Proteomes" id="UP000295132"/>
    </source>
</evidence>
<proteinExistence type="inferred from homology"/>
<dbReference type="PANTHER" id="PTHR10091:SF0">
    <property type="entry name" value="GALACTOSE MUTAROTASE"/>
    <property type="match status" value="1"/>
</dbReference>
<dbReference type="GO" id="GO:0006006">
    <property type="term" value="P:glucose metabolic process"/>
    <property type="evidence" value="ECO:0007669"/>
    <property type="project" value="TreeGrafter"/>
</dbReference>
<dbReference type="InterPro" id="IPR014718">
    <property type="entry name" value="GH-type_carb-bd"/>
</dbReference>
<dbReference type="GO" id="GO:0004034">
    <property type="term" value="F:aldose 1-epimerase activity"/>
    <property type="evidence" value="ECO:0007669"/>
    <property type="project" value="UniProtKB-EC"/>
</dbReference>
<evidence type="ECO:0000256" key="7">
    <source>
        <dbReference type="PIRSR" id="PIRSR005096-2"/>
    </source>
</evidence>
<dbReference type="Pfam" id="PF01263">
    <property type="entry name" value="Aldose_epim"/>
    <property type="match status" value="1"/>
</dbReference>
<dbReference type="EMBL" id="SMYO01000002">
    <property type="protein sequence ID" value="TDK64180.1"/>
    <property type="molecule type" value="Genomic_DNA"/>
</dbReference>
<evidence type="ECO:0000313" key="9">
    <source>
        <dbReference type="EMBL" id="TDK64180.1"/>
    </source>
</evidence>
<dbReference type="RefSeq" id="WP_133333119.1">
    <property type="nucleotide sequence ID" value="NZ_SMYO01000002.1"/>
</dbReference>
<dbReference type="InterPro" id="IPR015443">
    <property type="entry name" value="Aldose_1-epimerase"/>
</dbReference>
<dbReference type="NCBIfam" id="NF008277">
    <property type="entry name" value="PRK11055.1"/>
    <property type="match status" value="1"/>
</dbReference>
<dbReference type="UniPathway" id="UPA00242"/>